<accession>A0A7I4YMS4</accession>
<reference evidence="2" key="1">
    <citation type="submission" date="2020-12" db="UniProtKB">
        <authorList>
            <consortium name="WormBaseParasite"/>
        </authorList>
    </citation>
    <scope>IDENTIFICATION</scope>
    <source>
        <strain evidence="2">MHco3</strain>
    </source>
</reference>
<dbReference type="WBParaSite" id="HCON_00113200-00001">
    <property type="protein sequence ID" value="HCON_00113200-00001"/>
    <property type="gene ID" value="HCON_00113200"/>
</dbReference>
<dbReference type="Proteomes" id="UP000025227">
    <property type="component" value="Unplaced"/>
</dbReference>
<organism evidence="1 2">
    <name type="scientific">Haemonchus contortus</name>
    <name type="common">Barber pole worm</name>
    <dbReference type="NCBI Taxonomy" id="6289"/>
    <lineage>
        <taxon>Eukaryota</taxon>
        <taxon>Metazoa</taxon>
        <taxon>Ecdysozoa</taxon>
        <taxon>Nematoda</taxon>
        <taxon>Chromadorea</taxon>
        <taxon>Rhabditida</taxon>
        <taxon>Rhabditina</taxon>
        <taxon>Rhabditomorpha</taxon>
        <taxon>Strongyloidea</taxon>
        <taxon>Trichostrongylidae</taxon>
        <taxon>Haemonchus</taxon>
    </lineage>
</organism>
<evidence type="ECO:0000313" key="1">
    <source>
        <dbReference type="Proteomes" id="UP000025227"/>
    </source>
</evidence>
<dbReference type="AlphaFoldDB" id="A0A7I4YMS4"/>
<evidence type="ECO:0000313" key="2">
    <source>
        <dbReference type="WBParaSite" id="HCON_00113200-00001"/>
    </source>
</evidence>
<name>A0A7I4YMS4_HAECO</name>
<sequence length="174" mass="19622">MSTLGYGSDTYQVWHSLVGQFGFSLGIPQSPDTDEVHTTFDAEEEAAQHCSLSVFFMFNFHESPRIHLRQTISSWRIVVSLANTSVFDVLHQLGNSTSQLLKIISEPVSSKKLMKPALRCAVNTYRVYYIPHQAVYKQSSSTTKLRIVFDASSKVRGAVSFNDCIHQELPCCWI</sequence>
<proteinExistence type="predicted"/>
<keyword evidence="1" id="KW-1185">Reference proteome</keyword>
<protein>
    <submittedName>
        <fullName evidence="2">DUF667 domain-containing protein</fullName>
    </submittedName>
</protein>
<dbReference type="OrthoDB" id="5920040at2759"/>